<dbReference type="AlphaFoldDB" id="A0A1D1VCB6"/>
<dbReference type="InterPro" id="IPR006722">
    <property type="entry name" value="Sedlin"/>
</dbReference>
<evidence type="ECO:0008006" key="6">
    <source>
        <dbReference type="Google" id="ProtNLM"/>
    </source>
</evidence>
<comment type="caution">
    <text evidence="4">The sequence shown here is derived from an EMBL/GenBank/DDBJ whole genome shotgun (WGS) entry which is preliminary data.</text>
</comment>
<dbReference type="SUPFAM" id="SSF64356">
    <property type="entry name" value="SNARE-like"/>
    <property type="match status" value="1"/>
</dbReference>
<evidence type="ECO:0000256" key="2">
    <source>
        <dbReference type="ARBA" id="ARBA00006626"/>
    </source>
</evidence>
<reference evidence="4 5" key="1">
    <citation type="journal article" date="2016" name="Nat. Commun.">
        <title>Extremotolerant tardigrade genome and improved radiotolerance of human cultured cells by tardigrade-unique protein.</title>
        <authorList>
            <person name="Hashimoto T."/>
            <person name="Horikawa D.D."/>
            <person name="Saito Y."/>
            <person name="Kuwahara H."/>
            <person name="Kozuka-Hata H."/>
            <person name="Shin-I T."/>
            <person name="Minakuchi Y."/>
            <person name="Ohishi K."/>
            <person name="Motoyama A."/>
            <person name="Aizu T."/>
            <person name="Enomoto A."/>
            <person name="Kondo K."/>
            <person name="Tanaka S."/>
            <person name="Hara Y."/>
            <person name="Koshikawa S."/>
            <person name="Sagara H."/>
            <person name="Miura T."/>
            <person name="Yokobori S."/>
            <person name="Miyagawa K."/>
            <person name="Suzuki Y."/>
            <person name="Kubo T."/>
            <person name="Oyama M."/>
            <person name="Kohara Y."/>
            <person name="Fujiyama A."/>
            <person name="Arakawa K."/>
            <person name="Katayama T."/>
            <person name="Toyoda A."/>
            <person name="Kunieda T."/>
        </authorList>
    </citation>
    <scope>NUCLEOTIDE SEQUENCE [LARGE SCALE GENOMIC DNA]</scope>
    <source>
        <strain evidence="4 5">YOKOZUNA-1</strain>
    </source>
</reference>
<proteinExistence type="inferred from homology"/>
<dbReference type="EMBL" id="BDGG01000003">
    <property type="protein sequence ID" value="GAU96148.1"/>
    <property type="molecule type" value="Genomic_DNA"/>
</dbReference>
<gene>
    <name evidence="4" type="primary">RvY_07635</name>
    <name evidence="4" type="synonym">RvY_07635.1</name>
    <name evidence="4" type="ORF">RvY_07635-1</name>
</gene>
<accession>A0A1D1VCB6</accession>
<name>A0A1D1VCB6_RAMVA</name>
<evidence type="ECO:0000313" key="5">
    <source>
        <dbReference type="Proteomes" id="UP000186922"/>
    </source>
</evidence>
<protein>
    <recommendedName>
        <fullName evidence="6">Trafficking protein particle complex subunit</fullName>
    </recommendedName>
</protein>
<evidence type="ECO:0000313" key="4">
    <source>
        <dbReference type="EMBL" id="GAU96148.1"/>
    </source>
</evidence>
<dbReference type="STRING" id="947166.A0A1D1VCB6"/>
<dbReference type="GO" id="GO:0048471">
    <property type="term" value="C:perinuclear region of cytoplasm"/>
    <property type="evidence" value="ECO:0007669"/>
    <property type="project" value="UniProtKB-SubCell"/>
</dbReference>
<organism evidence="4 5">
    <name type="scientific">Ramazzottius varieornatus</name>
    <name type="common">Water bear</name>
    <name type="synonym">Tardigrade</name>
    <dbReference type="NCBI Taxonomy" id="947166"/>
    <lineage>
        <taxon>Eukaryota</taxon>
        <taxon>Metazoa</taxon>
        <taxon>Ecdysozoa</taxon>
        <taxon>Tardigrada</taxon>
        <taxon>Eutardigrada</taxon>
        <taxon>Parachela</taxon>
        <taxon>Hypsibioidea</taxon>
        <taxon>Ramazzottiidae</taxon>
        <taxon>Ramazzottius</taxon>
    </lineage>
</organism>
<dbReference type="Pfam" id="PF04628">
    <property type="entry name" value="Sedlin_N"/>
    <property type="match status" value="1"/>
</dbReference>
<sequence length="162" mass="18968">MTFPQFGRLYFVIVGHRDQPLFEFEALKHDDSTSSIPLQREDYRHLCQFVVHAALDAVEASLVGPQGSQMFFKNVDRFNEWSVSAFVTSSLIKFVLLHPVRDDSQSAMRKEESDIIRNFFYAVYEIYMKLALNPFYELDSEISSRGFREKLHQLVKKHLLNL</sequence>
<dbReference type="Proteomes" id="UP000186922">
    <property type="component" value="Unassembled WGS sequence"/>
</dbReference>
<keyword evidence="5" id="KW-1185">Reference proteome</keyword>
<dbReference type="OrthoDB" id="10252102at2759"/>
<dbReference type="CDD" id="cd14825">
    <property type="entry name" value="TRAPPC2_sedlin"/>
    <property type="match status" value="1"/>
</dbReference>
<evidence type="ECO:0000256" key="3">
    <source>
        <dbReference type="ARBA" id="ARBA00022892"/>
    </source>
</evidence>
<evidence type="ECO:0000256" key="1">
    <source>
        <dbReference type="ARBA" id="ARBA00004556"/>
    </source>
</evidence>
<dbReference type="GO" id="GO:0006888">
    <property type="term" value="P:endoplasmic reticulum to Golgi vesicle-mediated transport"/>
    <property type="evidence" value="ECO:0007669"/>
    <property type="project" value="InterPro"/>
</dbReference>
<dbReference type="Gene3D" id="3.30.450.70">
    <property type="match status" value="1"/>
</dbReference>
<keyword evidence="3" id="KW-0931">ER-Golgi transport</keyword>
<dbReference type="InterPro" id="IPR011012">
    <property type="entry name" value="Longin-like_dom_sf"/>
</dbReference>
<comment type="subcellular location">
    <subcellularLocation>
        <location evidence="1">Cytoplasm</location>
        <location evidence="1">Perinuclear region</location>
    </subcellularLocation>
</comment>
<comment type="similarity">
    <text evidence="2">Belongs to the TRAPP small subunits family. Sedlin subfamily.</text>
</comment>
<dbReference type="PANTHER" id="PTHR12403">
    <property type="entry name" value="TRAFFICKING PROTEIN PARTICLE COMPLEX SUBUNIT 2"/>
    <property type="match status" value="1"/>
</dbReference>
<keyword evidence="3" id="KW-0813">Transport</keyword>